<evidence type="ECO:0000313" key="1">
    <source>
        <dbReference type="EMBL" id="CUS36729.1"/>
    </source>
</evidence>
<organism evidence="1 2">
    <name type="scientific">Candidatus Nitrospira nitrosa</name>
    <dbReference type="NCBI Taxonomy" id="1742972"/>
    <lineage>
        <taxon>Bacteria</taxon>
        <taxon>Pseudomonadati</taxon>
        <taxon>Nitrospirota</taxon>
        <taxon>Nitrospiria</taxon>
        <taxon>Nitrospirales</taxon>
        <taxon>Nitrospiraceae</taxon>
        <taxon>Nitrospira</taxon>
    </lineage>
</organism>
<name>A0A0S4LII8_9BACT</name>
<reference evidence="1 2" key="1">
    <citation type="submission" date="2015-10" db="EMBL/GenBank/DDBJ databases">
        <authorList>
            <person name="Gilbert D.G."/>
        </authorList>
    </citation>
    <scope>NUCLEOTIDE SEQUENCE [LARGE SCALE GENOMIC DNA]</scope>
    <source>
        <strain evidence="1">COMA1</strain>
    </source>
</reference>
<keyword evidence="2" id="KW-1185">Reference proteome</keyword>
<dbReference type="AlphaFoldDB" id="A0A0S4LII8"/>
<protein>
    <submittedName>
        <fullName evidence="1">Uncharacterized protein</fullName>
    </submittedName>
</protein>
<proteinExistence type="predicted"/>
<gene>
    <name evidence="1" type="ORF">COMA1_30213</name>
</gene>
<sequence>MIHPRLLSYPHENEEISKASATLVQAKTVRMSARYSMDGLAPGWWFQNFNPLWKPLVHWIRRQRHMTLSEFQLITSRISGLTAIEKTIVISAFIACKNMQP</sequence>
<accession>A0A0S4LII8</accession>
<dbReference type="EMBL" id="CZQA01000009">
    <property type="protein sequence ID" value="CUS36729.1"/>
    <property type="molecule type" value="Genomic_DNA"/>
</dbReference>
<evidence type="ECO:0000313" key="2">
    <source>
        <dbReference type="Proteomes" id="UP000199032"/>
    </source>
</evidence>
<dbReference type="Proteomes" id="UP000199032">
    <property type="component" value="Unassembled WGS sequence"/>
</dbReference>